<dbReference type="PANTHER" id="PTHR10836">
    <property type="entry name" value="GLYCERALDEHYDE 3-PHOSPHATE DEHYDROGENASE"/>
    <property type="match status" value="1"/>
</dbReference>
<feature type="domain" description="Glyceraldehyde 3-phosphate dehydrogenase NAD(P) binding" evidence="3">
    <location>
        <begin position="29"/>
        <end position="189"/>
    </location>
</feature>
<dbReference type="Gene3D" id="3.40.50.720">
    <property type="entry name" value="NAD(P)-binding Rossmann-like Domain"/>
    <property type="match status" value="2"/>
</dbReference>
<evidence type="ECO:0000256" key="1">
    <source>
        <dbReference type="ARBA" id="ARBA00007406"/>
    </source>
</evidence>
<reference evidence="4 5" key="1">
    <citation type="submission" date="2020-08" db="EMBL/GenBank/DDBJ databases">
        <title>Plant Genome Project.</title>
        <authorList>
            <person name="Zhang R.-G."/>
        </authorList>
    </citation>
    <scope>NUCLEOTIDE SEQUENCE [LARGE SCALE GENOMIC DNA]</scope>
    <source>
        <tissue evidence="4">Rhizome</tissue>
    </source>
</reference>
<keyword evidence="5" id="KW-1185">Reference proteome</keyword>
<dbReference type="SMART" id="SM00846">
    <property type="entry name" value="Gp_dh_N"/>
    <property type="match status" value="1"/>
</dbReference>
<dbReference type="Proteomes" id="UP000734854">
    <property type="component" value="Unassembled WGS sequence"/>
</dbReference>
<evidence type="ECO:0000313" key="5">
    <source>
        <dbReference type="Proteomes" id="UP000734854"/>
    </source>
</evidence>
<dbReference type="PANTHER" id="PTHR10836:SF76">
    <property type="entry name" value="GLYCERALDEHYDE-3-PHOSPHATE DEHYDROGENASE-RELATED"/>
    <property type="match status" value="1"/>
</dbReference>
<organism evidence="4 5">
    <name type="scientific">Zingiber officinale</name>
    <name type="common">Ginger</name>
    <name type="synonym">Amomum zingiber</name>
    <dbReference type="NCBI Taxonomy" id="94328"/>
    <lineage>
        <taxon>Eukaryota</taxon>
        <taxon>Viridiplantae</taxon>
        <taxon>Streptophyta</taxon>
        <taxon>Embryophyta</taxon>
        <taxon>Tracheophyta</taxon>
        <taxon>Spermatophyta</taxon>
        <taxon>Magnoliopsida</taxon>
        <taxon>Liliopsida</taxon>
        <taxon>Zingiberales</taxon>
        <taxon>Zingiberaceae</taxon>
        <taxon>Zingiber</taxon>
    </lineage>
</organism>
<dbReference type="SUPFAM" id="SSF51735">
    <property type="entry name" value="NAD(P)-binding Rossmann-fold domains"/>
    <property type="match status" value="1"/>
</dbReference>
<dbReference type="InterPro" id="IPR020830">
    <property type="entry name" value="GlycerAld_3-P_DH_AS"/>
</dbReference>
<dbReference type="SUPFAM" id="SSF55347">
    <property type="entry name" value="Glyceraldehyde-3-phosphate dehydrogenase-like, C-terminal domain"/>
    <property type="match status" value="1"/>
</dbReference>
<dbReference type="GO" id="GO:0004365">
    <property type="term" value="F:glyceraldehyde-3-phosphate dehydrogenase (NAD+) (phosphorylating) activity"/>
    <property type="evidence" value="ECO:0007669"/>
    <property type="project" value="TreeGrafter"/>
</dbReference>
<proteinExistence type="inferred from homology"/>
<dbReference type="GO" id="GO:0005829">
    <property type="term" value="C:cytosol"/>
    <property type="evidence" value="ECO:0007669"/>
    <property type="project" value="TreeGrafter"/>
</dbReference>
<protein>
    <recommendedName>
        <fullName evidence="3">Glyceraldehyde 3-phosphate dehydrogenase NAD(P) binding domain-containing protein</fullName>
    </recommendedName>
</protein>
<comment type="caution">
    <text evidence="4">The sequence shown here is derived from an EMBL/GenBank/DDBJ whole genome shotgun (WGS) entry which is preliminary data.</text>
</comment>
<gene>
    <name evidence="4" type="ORF">ZIOFF_070924</name>
</gene>
<evidence type="ECO:0000256" key="2">
    <source>
        <dbReference type="ARBA" id="ARBA00023002"/>
    </source>
</evidence>
<accession>A0A8J5C0A2</accession>
<dbReference type="Pfam" id="PF00044">
    <property type="entry name" value="Gp_dh_N"/>
    <property type="match status" value="1"/>
</dbReference>
<comment type="similarity">
    <text evidence="1">Belongs to the glyceraldehyde-3-phosphate dehydrogenase family.</text>
</comment>
<evidence type="ECO:0000313" key="4">
    <source>
        <dbReference type="EMBL" id="KAG6469985.1"/>
    </source>
</evidence>
<evidence type="ECO:0000259" key="3">
    <source>
        <dbReference type="SMART" id="SM00846"/>
    </source>
</evidence>
<dbReference type="InterPro" id="IPR020831">
    <property type="entry name" value="GlycerAld/Erythrose_P_DH"/>
</dbReference>
<dbReference type="PROSITE" id="PS00071">
    <property type="entry name" value="GAPDH"/>
    <property type="match status" value="1"/>
</dbReference>
<dbReference type="AlphaFoldDB" id="A0A8J5C0A2"/>
<dbReference type="GO" id="GO:0051287">
    <property type="term" value="F:NAD binding"/>
    <property type="evidence" value="ECO:0007669"/>
    <property type="project" value="InterPro"/>
</dbReference>
<dbReference type="InterPro" id="IPR036291">
    <property type="entry name" value="NAD(P)-bd_dom_sf"/>
</dbReference>
<dbReference type="EMBL" id="JACMSC010000021">
    <property type="protein sequence ID" value="KAG6469985.1"/>
    <property type="molecule type" value="Genomic_DNA"/>
</dbReference>
<sequence length="216" mass="23768">MGGRIAPSLTLPSRALFTSPFRLAAMAKIKIGINGFGRIGRLVARVALQSDDVELVAVNDLFITTDYMFVVESTGVFTDKDKAAAHLKIRDPNLLTITCGFTGLEVRVDKSDFVKQFEAQVHMLVLAYEGVVDFVFSKTRMRIPIFLNTRVVPRKSSFLLQAKDAPMFVVGVNEHTYTSDINIVSNASCTTNCLAPLAKVIHDRFGIAEGRAIREA</sequence>
<dbReference type="InterPro" id="IPR020828">
    <property type="entry name" value="GlycerAld_3-P_DH_NAD(P)-bd"/>
</dbReference>
<name>A0A8J5C0A2_ZINOF</name>
<dbReference type="GO" id="GO:0006096">
    <property type="term" value="P:glycolytic process"/>
    <property type="evidence" value="ECO:0007669"/>
    <property type="project" value="TreeGrafter"/>
</dbReference>
<keyword evidence="2" id="KW-0560">Oxidoreductase</keyword>